<feature type="domain" description="Methyl-accepting transducer" evidence="4">
    <location>
        <begin position="17"/>
        <end position="155"/>
    </location>
</feature>
<sequence>MEKEEKILDSIKAVKVVEDVKGMAGVISSIAEQTNLLALNAAIEASRAGEAGKGLAVVADEVRSLAEQSSETVSKVKETIDKVEQAFKSLSDNSKELLKFMDKDVTEQFSFFAEVGKEYSNDADFVSSMSKELAVMAENLPASVNEVNESVQTMTLMSKKSLKSSSEIVENVNTSFVFMRQVSETAQQQTELAQRINELILKFKI</sequence>
<dbReference type="EMBL" id="JAEEGC010000029">
    <property type="protein sequence ID" value="MBV7272680.1"/>
    <property type="molecule type" value="Genomic_DNA"/>
</dbReference>
<evidence type="ECO:0000256" key="1">
    <source>
        <dbReference type="ARBA" id="ARBA00023224"/>
    </source>
</evidence>
<protein>
    <recommendedName>
        <fullName evidence="4">Methyl-accepting transducer domain-containing protein</fullName>
    </recommendedName>
</protein>
<keyword evidence="1 2" id="KW-0807">Transducer</keyword>
<dbReference type="AlphaFoldDB" id="A0A949TWC8"/>
<evidence type="ECO:0000259" key="4">
    <source>
        <dbReference type="PROSITE" id="PS50111"/>
    </source>
</evidence>
<dbReference type="GO" id="GO:0016020">
    <property type="term" value="C:membrane"/>
    <property type="evidence" value="ECO:0007669"/>
    <property type="project" value="InterPro"/>
</dbReference>
<keyword evidence="6" id="KW-1185">Reference proteome</keyword>
<dbReference type="SMART" id="SM00283">
    <property type="entry name" value="MA"/>
    <property type="match status" value="1"/>
</dbReference>
<evidence type="ECO:0000256" key="2">
    <source>
        <dbReference type="PROSITE-ProRule" id="PRU00284"/>
    </source>
</evidence>
<reference evidence="5" key="1">
    <citation type="submission" date="2020-12" db="EMBL/GenBank/DDBJ databases">
        <title>Clostridium thailandense sp. nov., a novel acetogenic bacterium isolated from peat land soil in Thailand.</title>
        <authorList>
            <person name="Chaikitkaew S."/>
            <person name="Birkeland N.K."/>
        </authorList>
    </citation>
    <scope>NUCLEOTIDE SEQUENCE</scope>
    <source>
        <strain evidence="5">PL3</strain>
    </source>
</reference>
<comment type="caution">
    <text evidence="5">The sequence shown here is derived from an EMBL/GenBank/DDBJ whole genome shotgun (WGS) entry which is preliminary data.</text>
</comment>
<proteinExistence type="predicted"/>
<dbReference type="InterPro" id="IPR004089">
    <property type="entry name" value="MCPsignal_dom"/>
</dbReference>
<dbReference type="PROSITE" id="PS50111">
    <property type="entry name" value="CHEMOTAXIS_TRANSDUC_2"/>
    <property type="match status" value="1"/>
</dbReference>
<feature type="coiled-coil region" evidence="3">
    <location>
        <begin position="66"/>
        <end position="93"/>
    </location>
</feature>
<name>A0A949TWC8_9CLOT</name>
<evidence type="ECO:0000313" key="6">
    <source>
        <dbReference type="Proteomes" id="UP000694308"/>
    </source>
</evidence>
<organism evidence="5 6">
    <name type="scientific">Clostridium thailandense</name>
    <dbReference type="NCBI Taxonomy" id="2794346"/>
    <lineage>
        <taxon>Bacteria</taxon>
        <taxon>Bacillati</taxon>
        <taxon>Bacillota</taxon>
        <taxon>Clostridia</taxon>
        <taxon>Eubacteriales</taxon>
        <taxon>Clostridiaceae</taxon>
        <taxon>Clostridium</taxon>
    </lineage>
</organism>
<accession>A0A949TWC8</accession>
<gene>
    <name evidence="5" type="ORF">I6U48_07075</name>
</gene>
<evidence type="ECO:0000256" key="3">
    <source>
        <dbReference type="SAM" id="Coils"/>
    </source>
</evidence>
<dbReference type="PANTHER" id="PTHR32089">
    <property type="entry name" value="METHYL-ACCEPTING CHEMOTAXIS PROTEIN MCPB"/>
    <property type="match status" value="1"/>
</dbReference>
<dbReference type="Pfam" id="PF00015">
    <property type="entry name" value="MCPsignal"/>
    <property type="match status" value="1"/>
</dbReference>
<dbReference type="RefSeq" id="WP_281421803.1">
    <property type="nucleotide sequence ID" value="NZ_JAEEGC010000029.1"/>
</dbReference>
<dbReference type="PANTHER" id="PTHR32089:SF112">
    <property type="entry name" value="LYSOZYME-LIKE PROTEIN-RELATED"/>
    <property type="match status" value="1"/>
</dbReference>
<keyword evidence="3" id="KW-0175">Coiled coil</keyword>
<evidence type="ECO:0000313" key="5">
    <source>
        <dbReference type="EMBL" id="MBV7272680.1"/>
    </source>
</evidence>
<dbReference type="GO" id="GO:0007165">
    <property type="term" value="P:signal transduction"/>
    <property type="evidence" value="ECO:0007669"/>
    <property type="project" value="UniProtKB-KW"/>
</dbReference>
<dbReference type="Proteomes" id="UP000694308">
    <property type="component" value="Unassembled WGS sequence"/>
</dbReference>